<dbReference type="InterPro" id="IPR001764">
    <property type="entry name" value="Glyco_hydro_3_N"/>
</dbReference>
<evidence type="ECO:0000313" key="7">
    <source>
        <dbReference type="EMBL" id="AQQ08979.1"/>
    </source>
</evidence>
<keyword evidence="3" id="KW-0119">Carbohydrate metabolism</keyword>
<dbReference type="FunFam" id="2.60.40.10:FF:000495">
    <property type="entry name" value="Periplasmic beta-glucosidase"/>
    <property type="match status" value="1"/>
</dbReference>
<dbReference type="InterPro" id="IPR050288">
    <property type="entry name" value="Cellulose_deg_GH3"/>
</dbReference>
<proteinExistence type="inferred from homology"/>
<dbReference type="SUPFAM" id="SSF51445">
    <property type="entry name" value="(Trans)glycosidases"/>
    <property type="match status" value="1"/>
</dbReference>
<evidence type="ECO:0000256" key="5">
    <source>
        <dbReference type="SAM" id="SignalP"/>
    </source>
</evidence>
<dbReference type="InterPro" id="IPR017853">
    <property type="entry name" value="GH"/>
</dbReference>
<keyword evidence="2 4" id="KW-0378">Hydrolase</keyword>
<dbReference type="InterPro" id="IPR019800">
    <property type="entry name" value="Glyco_hydro_3_AS"/>
</dbReference>
<protein>
    <submittedName>
        <fullName evidence="7">Thermostable beta-glucosidase B</fullName>
        <ecNumber evidence="7">3.2.1.21</ecNumber>
    </submittedName>
</protein>
<sequence precursor="true">MANFKMFSKSVFLAAVFLGVNADMASASIHREETVGKILNQMTLEEKVSLCHGASHFTTSPIERLGVRPLEFADGPHGVRNRNENHIYFPTGISVGATWNRELIQKYGRALGTETGASGRDVILGPAICINRNPLCGRFFEYMSEDPYLVSELAPEYIKGVQSTGVAACAKHYVANSQEEQRHTISENVDLRTLHEIYFPGFKASVQEGNALTVMSAYNKLNGTYCSENGFIQTDILKERWGFDGLVMSDWGAVHSVRAAEGGLDLEMPGKDSNYLGKPLLEGCRNGEIPESRVNDMARRMLRLHYEIGALEEAPRRERPELDKKANEQIALETAREAIVLLKNSPAALPLEEKRLDSIFITGINADRKHAGGGGSSTVHCDYEITPLEGMQMACESGRTEIHYKPFSGQQTLKPIPTKNLFTAKSSNQHGLIGHYYDNKNLENNPAEVRIDNQINFRWTGKTPAKRIPKTNFSVRWTGALKAEQAGDYEFGLNSDDGSRLYIDGELVIDNWGDHATKLETGKYKLEKNKFYEIKVEYYNGIKDSVVKLLWGKEANYKKIFNEDAQMASRCGAAVIFAGLSHKYDSEGRDKPDMKLPGIQTEQIKAIAEKNPNTIVVLIGGSPVEMGEFLGDVPSVVQAWYAGQRGGEAIADIIFGKVNPSGKLPVTLPKRLEDTPAFAIGEYPGSDGEVEHKEGIFVGYRYYDTMGVEPEFAFGHGLSYTSFKYSDLKISSEKPFTANVSLKIKNTGWRKGKETVQIYIHDKKSSLKRPAKELKGFEKISLNKGQAKTFHFKLSREDFSFFNPQLDCWIAEPGEFNIMAGSSSRDIRLSEDIKF</sequence>
<keyword evidence="8" id="KW-1185">Reference proteome</keyword>
<dbReference type="Proteomes" id="UP000188273">
    <property type="component" value="Chromosome"/>
</dbReference>
<dbReference type="Pfam" id="PF01915">
    <property type="entry name" value="Glyco_hydro_3_C"/>
    <property type="match status" value="1"/>
</dbReference>
<dbReference type="Gene3D" id="3.40.50.1700">
    <property type="entry name" value="Glycoside hydrolase family 3 C-terminal domain"/>
    <property type="match status" value="1"/>
</dbReference>
<dbReference type="InterPro" id="IPR013783">
    <property type="entry name" value="Ig-like_fold"/>
</dbReference>
<dbReference type="PANTHER" id="PTHR42715">
    <property type="entry name" value="BETA-GLUCOSIDASE"/>
    <property type="match status" value="1"/>
</dbReference>
<evidence type="ECO:0000256" key="2">
    <source>
        <dbReference type="ARBA" id="ARBA00022801"/>
    </source>
</evidence>
<feature type="chain" id="PRO_5012727083" evidence="5">
    <location>
        <begin position="23"/>
        <end position="835"/>
    </location>
</feature>
<dbReference type="Pfam" id="PF14310">
    <property type="entry name" value="Fn3-like"/>
    <property type="match status" value="1"/>
</dbReference>
<dbReference type="InterPro" id="IPR002772">
    <property type="entry name" value="Glyco_hydro_3_C"/>
</dbReference>
<name>A0A1Q2HN71_9BACT</name>
<evidence type="ECO:0000313" key="8">
    <source>
        <dbReference type="Proteomes" id="UP000188273"/>
    </source>
</evidence>
<dbReference type="InterPro" id="IPR026891">
    <property type="entry name" value="Fn3-like"/>
</dbReference>
<dbReference type="Gene3D" id="3.20.20.300">
    <property type="entry name" value="Glycoside hydrolase, family 3, N-terminal domain"/>
    <property type="match status" value="1"/>
</dbReference>
<dbReference type="PRINTS" id="PR00133">
    <property type="entry name" value="GLHYDRLASE3"/>
</dbReference>
<keyword evidence="4 7" id="KW-0326">Glycosidase</keyword>
<dbReference type="Gene3D" id="2.60.40.10">
    <property type="entry name" value="Immunoglobulins"/>
    <property type="match status" value="1"/>
</dbReference>
<dbReference type="EC" id="3.2.1.21" evidence="7"/>
<dbReference type="Pfam" id="PF00933">
    <property type="entry name" value="Glyco_hydro_3"/>
    <property type="match status" value="1"/>
</dbReference>
<dbReference type="SMART" id="SM01217">
    <property type="entry name" value="Fn3_like"/>
    <property type="match status" value="1"/>
</dbReference>
<dbReference type="PROSITE" id="PS00775">
    <property type="entry name" value="GLYCOSYL_HYDROL_F3"/>
    <property type="match status" value="1"/>
</dbReference>
<dbReference type="GO" id="GO:0005975">
    <property type="term" value="P:carbohydrate metabolic process"/>
    <property type="evidence" value="ECO:0007669"/>
    <property type="project" value="InterPro"/>
</dbReference>
<organism evidence="7 8">
    <name type="scientific">Sedimentisphaera cyanobacteriorum</name>
    <dbReference type="NCBI Taxonomy" id="1940790"/>
    <lineage>
        <taxon>Bacteria</taxon>
        <taxon>Pseudomonadati</taxon>
        <taxon>Planctomycetota</taxon>
        <taxon>Phycisphaerae</taxon>
        <taxon>Sedimentisphaerales</taxon>
        <taxon>Sedimentisphaeraceae</taxon>
        <taxon>Sedimentisphaera</taxon>
    </lineage>
</organism>
<accession>A0A1Q2HN71</accession>
<dbReference type="InterPro" id="IPR011658">
    <property type="entry name" value="PA14_dom"/>
</dbReference>
<evidence type="ECO:0000259" key="6">
    <source>
        <dbReference type="PROSITE" id="PS51820"/>
    </source>
</evidence>
<evidence type="ECO:0000256" key="3">
    <source>
        <dbReference type="ARBA" id="ARBA00023277"/>
    </source>
</evidence>
<dbReference type="AlphaFoldDB" id="A0A1Q2HN71"/>
<dbReference type="KEGG" id="pbu:L21SP3_00773"/>
<dbReference type="InterPro" id="IPR036881">
    <property type="entry name" value="Glyco_hydro_3_C_sf"/>
</dbReference>
<gene>
    <name evidence="7" type="primary">bglB</name>
    <name evidence="7" type="ORF">L21SP3_00773</name>
</gene>
<dbReference type="InterPro" id="IPR036962">
    <property type="entry name" value="Glyco_hydro_3_N_sf"/>
</dbReference>
<reference evidence="8" key="1">
    <citation type="submission" date="2017-02" db="EMBL/GenBank/DDBJ databases">
        <title>Comparative genomics and description of representatives of a novel lineage of planctomycetes thriving in anoxic sediments.</title>
        <authorList>
            <person name="Spring S."/>
            <person name="Bunk B."/>
            <person name="Sproer C."/>
            <person name="Klenk H.-P."/>
        </authorList>
    </citation>
    <scope>NUCLEOTIDE SEQUENCE [LARGE SCALE GENOMIC DNA]</scope>
    <source>
        <strain evidence="8">L21-RPul-D3</strain>
    </source>
</reference>
<dbReference type="Gene3D" id="2.60.120.260">
    <property type="entry name" value="Galactose-binding domain-like"/>
    <property type="match status" value="1"/>
</dbReference>
<evidence type="ECO:0000256" key="4">
    <source>
        <dbReference type="RuleBase" id="RU361161"/>
    </source>
</evidence>
<evidence type="ECO:0000256" key="1">
    <source>
        <dbReference type="ARBA" id="ARBA00005336"/>
    </source>
</evidence>
<dbReference type="SMART" id="SM00758">
    <property type="entry name" value="PA14"/>
    <property type="match status" value="1"/>
</dbReference>
<dbReference type="PROSITE" id="PS51820">
    <property type="entry name" value="PA14"/>
    <property type="match status" value="1"/>
</dbReference>
<dbReference type="GO" id="GO:0008422">
    <property type="term" value="F:beta-glucosidase activity"/>
    <property type="evidence" value="ECO:0007669"/>
    <property type="project" value="UniProtKB-EC"/>
</dbReference>
<dbReference type="PANTHER" id="PTHR42715:SF10">
    <property type="entry name" value="BETA-GLUCOSIDASE"/>
    <property type="match status" value="1"/>
</dbReference>
<feature type="signal peptide" evidence="5">
    <location>
        <begin position="1"/>
        <end position="22"/>
    </location>
</feature>
<dbReference type="EMBL" id="CP019633">
    <property type="protein sequence ID" value="AQQ08979.1"/>
    <property type="molecule type" value="Genomic_DNA"/>
</dbReference>
<dbReference type="Pfam" id="PF07691">
    <property type="entry name" value="PA14"/>
    <property type="match status" value="1"/>
</dbReference>
<dbReference type="SUPFAM" id="SSF52279">
    <property type="entry name" value="Beta-D-glucan exohydrolase, C-terminal domain"/>
    <property type="match status" value="1"/>
</dbReference>
<feature type="domain" description="PA14" evidence="6">
    <location>
        <begin position="427"/>
        <end position="565"/>
    </location>
</feature>
<dbReference type="STRING" id="1940790.L21SP3_00773"/>
<keyword evidence="5" id="KW-0732">Signal</keyword>
<dbReference type="InterPro" id="IPR037524">
    <property type="entry name" value="PA14/GLEYA"/>
</dbReference>
<comment type="similarity">
    <text evidence="1 4">Belongs to the glycosyl hydrolase 3 family.</text>
</comment>